<feature type="binding site" evidence="11">
    <location>
        <position position="136"/>
    </location>
    <ligand>
        <name>ATP</name>
        <dbReference type="ChEBI" id="CHEBI:30616"/>
    </ligand>
</feature>
<dbReference type="GO" id="GO:0005829">
    <property type="term" value="C:cytosol"/>
    <property type="evidence" value="ECO:0007669"/>
    <property type="project" value="TreeGrafter"/>
</dbReference>
<feature type="binding site" evidence="11">
    <location>
        <position position="55"/>
    </location>
    <ligand>
        <name>substrate</name>
    </ligand>
</feature>
<dbReference type="GO" id="GO:0000287">
    <property type="term" value="F:magnesium ion binding"/>
    <property type="evidence" value="ECO:0007669"/>
    <property type="project" value="UniProtKB-UniRule"/>
</dbReference>
<evidence type="ECO:0000256" key="3">
    <source>
        <dbReference type="ARBA" id="ARBA00012154"/>
    </source>
</evidence>
<evidence type="ECO:0000256" key="10">
    <source>
        <dbReference type="ARBA" id="ARBA00048567"/>
    </source>
</evidence>
<dbReference type="PANTHER" id="PTHR21087">
    <property type="entry name" value="SHIKIMATE KINASE"/>
    <property type="match status" value="1"/>
</dbReference>
<evidence type="ECO:0000256" key="9">
    <source>
        <dbReference type="ARBA" id="ARBA00023141"/>
    </source>
</evidence>
<dbReference type="PRINTS" id="PR01100">
    <property type="entry name" value="SHIKIMTKNASE"/>
</dbReference>
<dbReference type="HAMAP" id="MF_00109">
    <property type="entry name" value="Shikimate_kinase"/>
    <property type="match status" value="1"/>
</dbReference>
<comment type="function">
    <text evidence="11">Catalyzes the specific phosphorylation of the 3-hydroxyl group of shikimic acid using ATP as a cosubstrate.</text>
</comment>
<comment type="caution">
    <text evidence="11">Lacks conserved residue(s) required for the propagation of feature annotation.</text>
</comment>
<dbReference type="Gene3D" id="3.40.50.300">
    <property type="entry name" value="P-loop containing nucleotide triphosphate hydrolases"/>
    <property type="match status" value="1"/>
</dbReference>
<dbReference type="RefSeq" id="WP_331712154.1">
    <property type="nucleotide sequence ID" value="NZ_LT629734.1"/>
</dbReference>
<name>A0A1H1KZG0_9MICO</name>
<comment type="similarity">
    <text evidence="2 11">Belongs to the shikimate kinase family.</text>
</comment>
<dbReference type="Pfam" id="PF01202">
    <property type="entry name" value="SKI"/>
    <property type="match status" value="1"/>
</dbReference>
<feature type="region of interest" description="Disordered" evidence="12">
    <location>
        <begin position="1"/>
        <end position="25"/>
    </location>
</feature>
<dbReference type="EMBL" id="LT629734">
    <property type="protein sequence ID" value="SDR67069.1"/>
    <property type="molecule type" value="Genomic_DNA"/>
</dbReference>
<feature type="binding site" evidence="11">
    <location>
        <position position="153"/>
    </location>
    <ligand>
        <name>substrate</name>
    </ligand>
</feature>
<dbReference type="GO" id="GO:0005524">
    <property type="term" value="F:ATP binding"/>
    <property type="evidence" value="ECO:0007669"/>
    <property type="project" value="UniProtKB-UniRule"/>
</dbReference>
<keyword evidence="11" id="KW-0479">Metal-binding</keyword>
<feature type="binding site" evidence="11">
    <location>
        <position position="78"/>
    </location>
    <ligand>
        <name>substrate</name>
    </ligand>
</feature>
<comment type="pathway">
    <text evidence="1 11">Metabolic intermediate biosynthesis; chorismate biosynthesis; chorismate from D-erythrose 4-phosphate and phosphoenolpyruvate: step 5/7.</text>
</comment>
<feature type="binding site" evidence="11">
    <location>
        <position position="99"/>
    </location>
    <ligand>
        <name>substrate</name>
    </ligand>
</feature>
<keyword evidence="9 11" id="KW-0057">Aromatic amino acid biosynthesis</keyword>
<accession>A0A1H1KZG0</accession>
<dbReference type="PROSITE" id="PS01128">
    <property type="entry name" value="SHIKIMATE_KINASE"/>
    <property type="match status" value="1"/>
</dbReference>
<evidence type="ECO:0000256" key="11">
    <source>
        <dbReference type="HAMAP-Rule" id="MF_00109"/>
    </source>
</evidence>
<dbReference type="InterPro" id="IPR000623">
    <property type="entry name" value="Shikimate_kinase/TSH1"/>
</dbReference>
<keyword evidence="11" id="KW-0963">Cytoplasm</keyword>
<sequence>MTAGGLRPGAAHGPRPGDEAGTVPPIALIGPMAAGKTSLGRKLATRIGRTFADTDRLVVLEHGPIPQIFAEHGEPVFRRWEADAVQRALTPGAVVALGGGAVLDPGTQALLREQATVVLVTVDEEAAARRIGGGGRPLLADGIAAWRRIAREREPLYRELADTVLDTSRTPMARLVDQLQGWLEERGL</sequence>
<dbReference type="EC" id="2.7.1.71" evidence="3 11"/>
<dbReference type="SUPFAM" id="SSF52540">
    <property type="entry name" value="P-loop containing nucleoside triphosphate hydrolases"/>
    <property type="match status" value="1"/>
</dbReference>
<keyword evidence="5 11" id="KW-0808">Transferase</keyword>
<evidence type="ECO:0000313" key="13">
    <source>
        <dbReference type="EMBL" id="SDR67069.1"/>
    </source>
</evidence>
<dbReference type="PANTHER" id="PTHR21087:SF16">
    <property type="entry name" value="SHIKIMATE KINASE 1, CHLOROPLASTIC"/>
    <property type="match status" value="1"/>
</dbReference>
<feature type="binding site" evidence="11">
    <location>
        <begin position="33"/>
        <end position="38"/>
    </location>
    <ligand>
        <name>ATP</name>
        <dbReference type="ChEBI" id="CHEBI:30616"/>
    </ligand>
</feature>
<keyword evidence="6 11" id="KW-0547">Nucleotide-binding</keyword>
<evidence type="ECO:0000256" key="7">
    <source>
        <dbReference type="ARBA" id="ARBA00022777"/>
    </source>
</evidence>
<comment type="catalytic activity">
    <reaction evidence="10 11">
        <text>shikimate + ATP = 3-phosphoshikimate + ADP + H(+)</text>
        <dbReference type="Rhea" id="RHEA:13121"/>
        <dbReference type="ChEBI" id="CHEBI:15378"/>
        <dbReference type="ChEBI" id="CHEBI:30616"/>
        <dbReference type="ChEBI" id="CHEBI:36208"/>
        <dbReference type="ChEBI" id="CHEBI:145989"/>
        <dbReference type="ChEBI" id="CHEBI:456216"/>
        <dbReference type="EC" id="2.7.1.71"/>
    </reaction>
</comment>
<keyword evidence="8 11" id="KW-0067">ATP-binding</keyword>
<evidence type="ECO:0000313" key="14">
    <source>
        <dbReference type="Proteomes" id="UP000199649"/>
    </source>
</evidence>
<keyword evidence="14" id="KW-1185">Reference proteome</keyword>
<proteinExistence type="inferred from homology"/>
<dbReference type="InterPro" id="IPR031322">
    <property type="entry name" value="Shikimate/glucono_kinase"/>
</dbReference>
<dbReference type="InterPro" id="IPR023000">
    <property type="entry name" value="Shikimate_kinase_CS"/>
</dbReference>
<dbReference type="Proteomes" id="UP000199649">
    <property type="component" value="Chromosome I"/>
</dbReference>
<evidence type="ECO:0000256" key="2">
    <source>
        <dbReference type="ARBA" id="ARBA00006997"/>
    </source>
</evidence>
<evidence type="ECO:0000256" key="8">
    <source>
        <dbReference type="ARBA" id="ARBA00022840"/>
    </source>
</evidence>
<dbReference type="InterPro" id="IPR027417">
    <property type="entry name" value="P-loop_NTPase"/>
</dbReference>
<dbReference type="CDD" id="cd00464">
    <property type="entry name" value="SK"/>
    <property type="match status" value="1"/>
</dbReference>
<keyword evidence="11" id="KW-0460">Magnesium</keyword>
<evidence type="ECO:0000256" key="5">
    <source>
        <dbReference type="ARBA" id="ARBA00022679"/>
    </source>
</evidence>
<dbReference type="GO" id="GO:0008652">
    <property type="term" value="P:amino acid biosynthetic process"/>
    <property type="evidence" value="ECO:0007669"/>
    <property type="project" value="UniProtKB-KW"/>
</dbReference>
<comment type="subcellular location">
    <subcellularLocation>
        <location evidence="11">Cytoplasm</location>
    </subcellularLocation>
</comment>
<reference evidence="14" key="1">
    <citation type="submission" date="2016-10" db="EMBL/GenBank/DDBJ databases">
        <authorList>
            <person name="Varghese N."/>
            <person name="Submissions S."/>
        </authorList>
    </citation>
    <scope>NUCLEOTIDE SEQUENCE [LARGE SCALE GENOMIC DNA]</scope>
    <source>
        <strain evidence="14">DSM 22965</strain>
    </source>
</reference>
<dbReference type="GO" id="GO:0009423">
    <property type="term" value="P:chorismate biosynthetic process"/>
    <property type="evidence" value="ECO:0007669"/>
    <property type="project" value="UniProtKB-UniRule"/>
</dbReference>
<dbReference type="UniPathway" id="UPA00053">
    <property type="reaction ID" value="UER00088"/>
</dbReference>
<dbReference type="GO" id="GO:0009073">
    <property type="term" value="P:aromatic amino acid family biosynthetic process"/>
    <property type="evidence" value="ECO:0007669"/>
    <property type="project" value="UniProtKB-KW"/>
</dbReference>
<organism evidence="13 14">
    <name type="scientific">Agrococcus carbonis</name>
    <dbReference type="NCBI Taxonomy" id="684552"/>
    <lineage>
        <taxon>Bacteria</taxon>
        <taxon>Bacillati</taxon>
        <taxon>Actinomycetota</taxon>
        <taxon>Actinomycetes</taxon>
        <taxon>Micrococcales</taxon>
        <taxon>Microbacteriaceae</taxon>
        <taxon>Agrococcus</taxon>
    </lineage>
</organism>
<comment type="subunit">
    <text evidence="11">Monomer.</text>
</comment>
<protein>
    <recommendedName>
        <fullName evidence="3 11">Shikimate kinase</fullName>
        <shortName evidence="11">SK</shortName>
        <ecNumber evidence="3 11">2.7.1.71</ecNumber>
    </recommendedName>
</protein>
<evidence type="ECO:0000256" key="6">
    <source>
        <dbReference type="ARBA" id="ARBA00022741"/>
    </source>
</evidence>
<comment type="cofactor">
    <cofactor evidence="11">
        <name>Mg(2+)</name>
        <dbReference type="ChEBI" id="CHEBI:18420"/>
    </cofactor>
    <text evidence="11">Binds 1 Mg(2+) ion per subunit.</text>
</comment>
<gene>
    <name evidence="11" type="primary">aroK</name>
    <name evidence="13" type="ORF">SAMN04489719_0250</name>
</gene>
<dbReference type="AlphaFoldDB" id="A0A1H1KZG0"/>
<keyword evidence="7 11" id="KW-0418">Kinase</keyword>
<dbReference type="STRING" id="684552.SAMN04489719_0250"/>
<feature type="binding site" evidence="11">
    <location>
        <position position="37"/>
    </location>
    <ligand>
        <name>Mg(2+)</name>
        <dbReference type="ChEBI" id="CHEBI:18420"/>
    </ligand>
</feature>
<evidence type="ECO:0000256" key="4">
    <source>
        <dbReference type="ARBA" id="ARBA00022605"/>
    </source>
</evidence>
<keyword evidence="4 11" id="KW-0028">Amino-acid biosynthesis</keyword>
<evidence type="ECO:0000256" key="1">
    <source>
        <dbReference type="ARBA" id="ARBA00004842"/>
    </source>
</evidence>
<dbReference type="GO" id="GO:0004765">
    <property type="term" value="F:shikimate kinase activity"/>
    <property type="evidence" value="ECO:0007669"/>
    <property type="project" value="UniProtKB-UniRule"/>
</dbReference>
<evidence type="ECO:0000256" key="12">
    <source>
        <dbReference type="SAM" id="MobiDB-lite"/>
    </source>
</evidence>